<dbReference type="InterPro" id="IPR036429">
    <property type="entry name" value="SpoA-like_sf"/>
</dbReference>
<dbReference type="SUPFAM" id="SSF101801">
    <property type="entry name" value="Surface presentation of antigens (SPOA)"/>
    <property type="match status" value="1"/>
</dbReference>
<evidence type="ECO:0000256" key="6">
    <source>
        <dbReference type="ARBA" id="ARBA00022500"/>
    </source>
</evidence>
<dbReference type="InterPro" id="IPR028976">
    <property type="entry name" value="CheC-like_sf"/>
</dbReference>
<evidence type="ECO:0000256" key="9">
    <source>
        <dbReference type="ARBA" id="ARBA00023143"/>
    </source>
</evidence>
<keyword evidence="5" id="KW-1003">Cell membrane</keyword>
<dbReference type="RefSeq" id="WP_115549802.1">
    <property type="nucleotide sequence ID" value="NZ_QRGP01000002.1"/>
</dbReference>
<dbReference type="OrthoDB" id="7421075at2"/>
<feature type="domain" description="Flagellar motor switch protein FliN-like C-terminal" evidence="11">
    <location>
        <begin position="224"/>
        <end position="287"/>
    </location>
</feature>
<dbReference type="GO" id="GO:0009425">
    <property type="term" value="C:bacterial-type flagellum basal body"/>
    <property type="evidence" value="ECO:0007669"/>
    <property type="project" value="UniProtKB-SubCell"/>
</dbReference>
<sequence>MTLSVPDIQPMSLIRPTTGKNAFLGSGFSERRLRATLCELLCSRGVDAIEPTEASQDTLCLGDWLAQDIPALWACFVDQNGRGAAYMRVPRSLFDVAFGKFYGGDGAAPELFAAPTATQLRFARRLGDALARAVLGAWPDGTPIDLALGAAHFNPTDIAHEKPEAMFHCVNFDIAIGKAEIAALSLAMSTDMLSTLGTGKSVKSIARSTDSRNLQLSLHPHAGHVPLPVRSVLAHPEIPLARLMQLKIGDVLPIAMPKTVPVTVGNMLFAQASLGEMQGNVALRIDKLGKGTPA</sequence>
<dbReference type="GO" id="GO:0050918">
    <property type="term" value="P:positive chemotaxis"/>
    <property type="evidence" value="ECO:0007669"/>
    <property type="project" value="TreeGrafter"/>
</dbReference>
<comment type="function">
    <text evidence="10">FliM is one of three proteins (FliG, FliN, FliM) that forms the rotor-mounted switch complex (C ring), located at the base of the basal body. This complex interacts with the CheY and CheZ chemotaxis proteins, in addition to contacting components of the motor that determine the direction of flagellar rotation.</text>
</comment>
<keyword evidence="9" id="KW-0975">Bacterial flagellum</keyword>
<evidence type="ECO:0000313" key="12">
    <source>
        <dbReference type="EMBL" id="RDV02700.1"/>
    </source>
</evidence>
<evidence type="ECO:0000256" key="2">
    <source>
        <dbReference type="ARBA" id="ARBA00004202"/>
    </source>
</evidence>
<dbReference type="AlphaFoldDB" id="A0A371B551"/>
<proteinExistence type="inferred from homology"/>
<evidence type="ECO:0000256" key="3">
    <source>
        <dbReference type="ARBA" id="ARBA00011049"/>
    </source>
</evidence>
<reference evidence="13" key="1">
    <citation type="submission" date="2018-08" db="EMBL/GenBank/DDBJ databases">
        <authorList>
            <person name="Kim S.-J."/>
            <person name="Jung G.-Y."/>
        </authorList>
    </citation>
    <scope>NUCLEOTIDE SEQUENCE [LARGE SCALE GENOMIC DNA]</scope>
    <source>
        <strain evidence="13">GY_G</strain>
    </source>
</reference>
<evidence type="ECO:0000256" key="1">
    <source>
        <dbReference type="ARBA" id="ARBA00004117"/>
    </source>
</evidence>
<evidence type="ECO:0000313" key="13">
    <source>
        <dbReference type="Proteomes" id="UP000263833"/>
    </source>
</evidence>
<protein>
    <recommendedName>
        <fullName evidence="4">Flagellar motor switch protein FliM</fullName>
    </recommendedName>
</protein>
<evidence type="ECO:0000256" key="8">
    <source>
        <dbReference type="ARBA" id="ARBA00023136"/>
    </source>
</evidence>
<keyword evidence="13" id="KW-1185">Reference proteome</keyword>
<evidence type="ECO:0000259" key="11">
    <source>
        <dbReference type="Pfam" id="PF01052"/>
    </source>
</evidence>
<dbReference type="EMBL" id="QRGP01000002">
    <property type="protein sequence ID" value="RDV02700.1"/>
    <property type="molecule type" value="Genomic_DNA"/>
</dbReference>
<dbReference type="PANTHER" id="PTHR30034">
    <property type="entry name" value="FLAGELLAR MOTOR SWITCH PROTEIN FLIM"/>
    <property type="match status" value="1"/>
</dbReference>
<keyword evidence="7" id="KW-0283">Flagellar rotation</keyword>
<comment type="similarity">
    <text evidence="3">Belongs to the FliM family.</text>
</comment>
<evidence type="ECO:0000256" key="5">
    <source>
        <dbReference type="ARBA" id="ARBA00022475"/>
    </source>
</evidence>
<name>A0A371B551_9SPHN</name>
<dbReference type="GO" id="GO:0071978">
    <property type="term" value="P:bacterial-type flagellum-dependent swarming motility"/>
    <property type="evidence" value="ECO:0007669"/>
    <property type="project" value="TreeGrafter"/>
</dbReference>
<organism evidence="12 13">
    <name type="scientific">Sphingorhabdus pulchriflava</name>
    <dbReference type="NCBI Taxonomy" id="2292257"/>
    <lineage>
        <taxon>Bacteria</taxon>
        <taxon>Pseudomonadati</taxon>
        <taxon>Pseudomonadota</taxon>
        <taxon>Alphaproteobacteria</taxon>
        <taxon>Sphingomonadales</taxon>
        <taxon>Sphingomonadaceae</taxon>
        <taxon>Sphingorhabdus</taxon>
    </lineage>
</organism>
<dbReference type="Proteomes" id="UP000263833">
    <property type="component" value="Unassembled WGS sequence"/>
</dbReference>
<accession>A0A371B551</accession>
<evidence type="ECO:0000256" key="10">
    <source>
        <dbReference type="ARBA" id="ARBA00025044"/>
    </source>
</evidence>
<comment type="subcellular location">
    <subcellularLocation>
        <location evidence="1">Bacterial flagellum basal body</location>
    </subcellularLocation>
    <subcellularLocation>
        <location evidence="2">Cell membrane</location>
        <topology evidence="2">Peripheral membrane protein</topology>
    </subcellularLocation>
</comment>
<dbReference type="GO" id="GO:0005886">
    <property type="term" value="C:plasma membrane"/>
    <property type="evidence" value="ECO:0007669"/>
    <property type="project" value="UniProtKB-SubCell"/>
</dbReference>
<dbReference type="InterPro" id="IPR001543">
    <property type="entry name" value="FliN-like_C"/>
</dbReference>
<dbReference type="Gene3D" id="2.30.330.10">
    <property type="entry name" value="SpoA-like"/>
    <property type="match status" value="1"/>
</dbReference>
<dbReference type="Gene3D" id="3.40.1550.10">
    <property type="entry name" value="CheC-like"/>
    <property type="match status" value="1"/>
</dbReference>
<dbReference type="PANTHER" id="PTHR30034:SF6">
    <property type="entry name" value="YOP PROTEINS TRANSLOCATION PROTEIN Q"/>
    <property type="match status" value="1"/>
</dbReference>
<evidence type="ECO:0000256" key="4">
    <source>
        <dbReference type="ARBA" id="ARBA00021898"/>
    </source>
</evidence>
<evidence type="ECO:0000256" key="7">
    <source>
        <dbReference type="ARBA" id="ARBA00022779"/>
    </source>
</evidence>
<dbReference type="Pfam" id="PF01052">
    <property type="entry name" value="FliMN_C"/>
    <property type="match status" value="1"/>
</dbReference>
<keyword evidence="6" id="KW-0145">Chemotaxis</keyword>
<keyword evidence="8" id="KW-0472">Membrane</keyword>
<comment type="caution">
    <text evidence="12">The sequence shown here is derived from an EMBL/GenBank/DDBJ whole genome shotgun (WGS) entry which is preliminary data.</text>
</comment>
<gene>
    <name evidence="12" type="ORF">DXH95_12160</name>
</gene>